<gene>
    <name evidence="2" type="ORF">AAG570_002332</name>
</gene>
<sequence>MRRGLYCKVLEGKDWILSILDVLAELHGSIPYPGMTIMHSAFNPDQRFRRNLSGRLLEVDLEVFTREVGLPPGPRRSHLKREIFNFRADRPFLQYPFYIISAPFLVFFFFPGSPSRSFTRDNFRRPGGFRKAKGTGNEPLFNPQKGVGLLSKTTHVGKTGNFRLQQAALDVTYSPDSARVSTEAPKSLLFALVSGGVEVLGVRTLSIDGIVNVVYIFPPLLRGLPVSVDERHQDVDKGAAPVLRLSGGRPGTSLRTINARASGP</sequence>
<proteinExistence type="predicted"/>
<accession>A0ABD0Y787</accession>
<name>A0ABD0Y787_9HEMI</name>
<reference evidence="2 3" key="1">
    <citation type="submission" date="2024-07" db="EMBL/GenBank/DDBJ databases">
        <title>Chromosome-level genome assembly of the water stick insect Ranatra chinensis (Heteroptera: Nepidae).</title>
        <authorList>
            <person name="Liu X."/>
        </authorList>
    </citation>
    <scope>NUCLEOTIDE SEQUENCE [LARGE SCALE GENOMIC DNA]</scope>
    <source>
        <strain evidence="2">Cailab_2021Rc</strain>
        <tissue evidence="2">Muscle</tissue>
    </source>
</reference>
<comment type="caution">
    <text evidence="2">The sequence shown here is derived from an EMBL/GenBank/DDBJ whole genome shotgun (WGS) entry which is preliminary data.</text>
</comment>
<keyword evidence="1" id="KW-0472">Membrane</keyword>
<organism evidence="2 3">
    <name type="scientific">Ranatra chinensis</name>
    <dbReference type="NCBI Taxonomy" id="642074"/>
    <lineage>
        <taxon>Eukaryota</taxon>
        <taxon>Metazoa</taxon>
        <taxon>Ecdysozoa</taxon>
        <taxon>Arthropoda</taxon>
        <taxon>Hexapoda</taxon>
        <taxon>Insecta</taxon>
        <taxon>Pterygota</taxon>
        <taxon>Neoptera</taxon>
        <taxon>Paraneoptera</taxon>
        <taxon>Hemiptera</taxon>
        <taxon>Heteroptera</taxon>
        <taxon>Panheteroptera</taxon>
        <taxon>Nepomorpha</taxon>
        <taxon>Nepidae</taxon>
        <taxon>Ranatrinae</taxon>
        <taxon>Ranatra</taxon>
    </lineage>
</organism>
<dbReference type="Proteomes" id="UP001558652">
    <property type="component" value="Unassembled WGS sequence"/>
</dbReference>
<dbReference type="AlphaFoldDB" id="A0ABD0Y787"/>
<keyword evidence="1" id="KW-0812">Transmembrane</keyword>
<feature type="transmembrane region" description="Helical" evidence="1">
    <location>
        <begin position="92"/>
        <end position="110"/>
    </location>
</feature>
<evidence type="ECO:0000313" key="3">
    <source>
        <dbReference type="Proteomes" id="UP001558652"/>
    </source>
</evidence>
<evidence type="ECO:0000256" key="1">
    <source>
        <dbReference type="SAM" id="Phobius"/>
    </source>
</evidence>
<protein>
    <submittedName>
        <fullName evidence="2">Uncharacterized protein</fullName>
    </submittedName>
</protein>
<keyword evidence="1" id="KW-1133">Transmembrane helix</keyword>
<evidence type="ECO:0000313" key="2">
    <source>
        <dbReference type="EMBL" id="KAL1123245.1"/>
    </source>
</evidence>
<dbReference type="EMBL" id="JBFDAA010000012">
    <property type="protein sequence ID" value="KAL1123245.1"/>
    <property type="molecule type" value="Genomic_DNA"/>
</dbReference>
<keyword evidence="3" id="KW-1185">Reference proteome</keyword>